<sequence>MDRLTPRDLAVARFRRNHDFIEAIFDEKKIANLEPPPSPYADLSRKDLQAQLDLSEAQTAEMKRLHEERIQSFKQNISAEQIEKDVARQAEVNPEEEAALEPWARNAGKGRRLTAGFAYVQARTPEVVKGALRARETALAEQRAELSAGQETAEARQQKAAEDEAIRKLNLEHGMEPPAPVSMPPPPQQPRPPQQQQPVPPQQLQQPEPQEVQQLQPTDKAPTDVAGEAVDADAEADADADPDADADADADGEGEGDGDGDQEMVELVDNGEGGAAGLAAVPEAAADGQAQQTQEEEVADAATANEEAENLTHPLSAEAEAAASAPEDAGTTMPTEATQELPVVSEAAPEAAAEAVPEAATEAPLESVVPAEPETATETAPAAATEATGDAETATKVVPEPSEASAGVPPVAEEVSQQQPSEEIMKAPTPPLDENLAENDAPKQL</sequence>
<dbReference type="EMBL" id="KZ819324">
    <property type="protein sequence ID" value="PWN21889.1"/>
    <property type="molecule type" value="Genomic_DNA"/>
</dbReference>
<reference evidence="3 4" key="1">
    <citation type="journal article" date="2018" name="Mol. Biol. Evol.">
        <title>Broad Genomic Sampling Reveals a Smut Pathogenic Ancestry of the Fungal Clade Ustilaginomycotina.</title>
        <authorList>
            <person name="Kijpornyongpan T."/>
            <person name="Mondo S.J."/>
            <person name="Barry K."/>
            <person name="Sandor L."/>
            <person name="Lee J."/>
            <person name="Lipzen A."/>
            <person name="Pangilinan J."/>
            <person name="LaButti K."/>
            <person name="Hainaut M."/>
            <person name="Henrissat B."/>
            <person name="Grigoriev I.V."/>
            <person name="Spatafora J.W."/>
            <person name="Aime M.C."/>
        </authorList>
    </citation>
    <scope>NUCLEOTIDE SEQUENCE [LARGE SCALE GENOMIC DNA]</scope>
    <source>
        <strain evidence="3 4">MCA 4718</strain>
    </source>
</reference>
<dbReference type="GeneID" id="37011144"/>
<feature type="compositionally biased region" description="Low complexity" evidence="2">
    <location>
        <begin position="277"/>
        <end position="288"/>
    </location>
</feature>
<dbReference type="SUPFAM" id="SSF81995">
    <property type="entry name" value="beta-sandwich domain of Sec23/24"/>
    <property type="match status" value="1"/>
</dbReference>
<evidence type="ECO:0000256" key="1">
    <source>
        <dbReference type="SAM" id="Coils"/>
    </source>
</evidence>
<dbReference type="AlphaFoldDB" id="A0A316U9Q6"/>
<feature type="compositionally biased region" description="Low complexity" evidence="2">
    <location>
        <begin position="340"/>
        <end position="395"/>
    </location>
</feature>
<protein>
    <submittedName>
        <fullName evidence="3">Uncharacterized protein</fullName>
    </submittedName>
</protein>
<proteinExistence type="predicted"/>
<organism evidence="3 4">
    <name type="scientific">Pseudomicrostroma glucosiphilum</name>
    <dbReference type="NCBI Taxonomy" id="1684307"/>
    <lineage>
        <taxon>Eukaryota</taxon>
        <taxon>Fungi</taxon>
        <taxon>Dikarya</taxon>
        <taxon>Basidiomycota</taxon>
        <taxon>Ustilaginomycotina</taxon>
        <taxon>Exobasidiomycetes</taxon>
        <taxon>Microstromatales</taxon>
        <taxon>Microstromatales incertae sedis</taxon>
        <taxon>Pseudomicrostroma</taxon>
    </lineage>
</organism>
<keyword evidence="1" id="KW-0175">Coiled coil</keyword>
<evidence type="ECO:0000313" key="4">
    <source>
        <dbReference type="Proteomes" id="UP000245942"/>
    </source>
</evidence>
<feature type="compositionally biased region" description="Basic and acidic residues" evidence="2">
    <location>
        <begin position="153"/>
        <end position="175"/>
    </location>
</feature>
<evidence type="ECO:0000313" key="3">
    <source>
        <dbReference type="EMBL" id="PWN21889.1"/>
    </source>
</evidence>
<feature type="compositionally biased region" description="Low complexity" evidence="2">
    <location>
        <begin position="202"/>
        <end position="217"/>
    </location>
</feature>
<feature type="coiled-coil region" evidence="1">
    <location>
        <begin position="45"/>
        <end position="83"/>
    </location>
</feature>
<dbReference type="OrthoDB" id="5321006at2759"/>
<dbReference type="Proteomes" id="UP000245942">
    <property type="component" value="Unassembled WGS sequence"/>
</dbReference>
<dbReference type="STRING" id="1684307.A0A316U9Q6"/>
<feature type="region of interest" description="Disordered" evidence="2">
    <location>
        <begin position="143"/>
        <end position="445"/>
    </location>
</feature>
<accession>A0A316U9Q6</accession>
<feature type="compositionally biased region" description="Low complexity" evidence="2">
    <location>
        <begin position="316"/>
        <end position="325"/>
    </location>
</feature>
<feature type="compositionally biased region" description="Acidic residues" evidence="2">
    <location>
        <begin position="230"/>
        <end position="266"/>
    </location>
</feature>
<evidence type="ECO:0000256" key="2">
    <source>
        <dbReference type="SAM" id="MobiDB-lite"/>
    </source>
</evidence>
<name>A0A316U9Q6_9BASI</name>
<feature type="compositionally biased region" description="Pro residues" evidence="2">
    <location>
        <begin position="177"/>
        <end position="201"/>
    </location>
</feature>
<gene>
    <name evidence="3" type="ORF">BCV69DRAFT_158721</name>
</gene>
<keyword evidence="4" id="KW-1185">Reference proteome</keyword>
<dbReference type="RefSeq" id="XP_025349049.1">
    <property type="nucleotide sequence ID" value="XM_025489410.1"/>
</dbReference>